<dbReference type="InterPro" id="IPR006072">
    <property type="entry name" value="Odorant/phero-bd_Lep"/>
</dbReference>
<evidence type="ECO:0000256" key="4">
    <source>
        <dbReference type="SAM" id="SignalP"/>
    </source>
</evidence>
<keyword evidence="3" id="KW-1015">Disulfide bond</keyword>
<dbReference type="Gene3D" id="1.10.238.20">
    <property type="entry name" value="Pheromone/general odorant binding protein domain"/>
    <property type="match status" value="1"/>
</dbReference>
<proteinExistence type="evidence at transcript level"/>
<evidence type="ECO:0000313" key="5">
    <source>
        <dbReference type="EMBL" id="ALS03850.1"/>
    </source>
</evidence>
<keyword evidence="2" id="KW-0813">Transport</keyword>
<feature type="disulfide bond" evidence="3">
    <location>
        <begin position="47"/>
        <end position="82"/>
    </location>
</feature>
<protein>
    <submittedName>
        <fullName evidence="5">Pheromone-binding protein 4</fullName>
    </submittedName>
</protein>
<accession>A0A1L2BLD8</accession>
<dbReference type="PIRSF" id="PIRSF015604">
    <property type="entry name" value="Odorant/phero_bd"/>
    <property type="match status" value="1"/>
</dbReference>
<dbReference type="PRINTS" id="PR00484">
    <property type="entry name" value="PBPGOBP"/>
</dbReference>
<evidence type="ECO:0000256" key="3">
    <source>
        <dbReference type="PIRSR" id="PIRSR015604-1"/>
    </source>
</evidence>
<feature type="disulfide bond" evidence="3">
    <location>
        <begin position="125"/>
        <end position="145"/>
    </location>
</feature>
<evidence type="ECO:0000256" key="1">
    <source>
        <dbReference type="ARBA" id="ARBA00008098"/>
    </source>
</evidence>
<evidence type="ECO:0000256" key="2">
    <source>
        <dbReference type="ARBA" id="ARBA00022448"/>
    </source>
</evidence>
<feature type="disulfide bond" evidence="3">
    <location>
        <begin position="78"/>
        <end position="136"/>
    </location>
</feature>
<name>A0A1L2BLD8_ECTOB</name>
<reference evidence="5" key="1">
    <citation type="submission" date="2015-07" db="EMBL/GenBank/DDBJ databases">
        <title>Transcriptome analysis of odorant reception genes in the tea geometrid, Ectropis obliqua.</title>
        <authorList>
            <person name="Chen Z."/>
            <person name="Ma L."/>
            <person name="Li Z."/>
        </authorList>
    </citation>
    <scope>NUCLEOTIDE SEQUENCE</scope>
</reference>
<dbReference type="Pfam" id="PF01395">
    <property type="entry name" value="PBP_GOBP"/>
    <property type="match status" value="1"/>
</dbReference>
<feature type="signal peptide" evidence="4">
    <location>
        <begin position="1"/>
        <end position="28"/>
    </location>
</feature>
<dbReference type="GO" id="GO:0005549">
    <property type="term" value="F:odorant binding"/>
    <property type="evidence" value="ECO:0007669"/>
    <property type="project" value="InterPro"/>
</dbReference>
<dbReference type="InterPro" id="IPR006170">
    <property type="entry name" value="PBP/GOBP"/>
</dbReference>
<dbReference type="CDD" id="cd23992">
    <property type="entry name" value="PBP_GOBP"/>
    <property type="match status" value="1"/>
</dbReference>
<dbReference type="AlphaFoldDB" id="A0A1L2BLD8"/>
<sequence length="170" mass="19279">MAKYHFNKSLVLNVFLTVFLYFNYGVDADSNIMKNLSLKFGEAMSICKAELNLPDSINEDFYNFWKPDYELQHRETGCMIHCLSTKLNLIDPEGKLHHGKAKEFAMSHGADEGMAQQLIDIIHNCENSTPQNEDGCLMVLAVAKCFKVEIHKLNWTPSMDMVVGEVLAES</sequence>
<dbReference type="EMBL" id="KT282993">
    <property type="protein sequence ID" value="ALS03850.1"/>
    <property type="molecule type" value="mRNA"/>
</dbReference>
<dbReference type="SUPFAM" id="SSF47565">
    <property type="entry name" value="Insect pheromone/odorant-binding proteins"/>
    <property type="match status" value="1"/>
</dbReference>
<dbReference type="SMART" id="SM00708">
    <property type="entry name" value="PhBP"/>
    <property type="match status" value="1"/>
</dbReference>
<feature type="chain" id="PRO_5009851727" evidence="4">
    <location>
        <begin position="29"/>
        <end position="170"/>
    </location>
</feature>
<dbReference type="InterPro" id="IPR036728">
    <property type="entry name" value="PBP_GOBP_sf"/>
</dbReference>
<keyword evidence="4" id="KW-0732">Signal</keyword>
<organism evidence="5">
    <name type="scientific">Ectropis obliqua</name>
    <name type="common">Tea geometrid moth</name>
    <dbReference type="NCBI Taxonomy" id="248899"/>
    <lineage>
        <taxon>Eukaryota</taxon>
        <taxon>Metazoa</taxon>
        <taxon>Ecdysozoa</taxon>
        <taxon>Arthropoda</taxon>
        <taxon>Hexapoda</taxon>
        <taxon>Insecta</taxon>
        <taxon>Pterygota</taxon>
        <taxon>Neoptera</taxon>
        <taxon>Endopterygota</taxon>
        <taxon>Lepidoptera</taxon>
        <taxon>Glossata</taxon>
        <taxon>Ditrysia</taxon>
        <taxon>Geometroidea</taxon>
        <taxon>Geometridae</taxon>
        <taxon>Ennominae</taxon>
        <taxon>Ectropis</taxon>
    </lineage>
</organism>
<comment type="similarity">
    <text evidence="1">Belongs to the PBP/GOBP family.</text>
</comment>